<dbReference type="Proteomes" id="UP000230750">
    <property type="component" value="Unassembled WGS sequence"/>
</dbReference>
<organism evidence="12 13">
    <name type="scientific">Stichopus japonicus</name>
    <name type="common">Sea cucumber</name>
    <dbReference type="NCBI Taxonomy" id="307972"/>
    <lineage>
        <taxon>Eukaryota</taxon>
        <taxon>Metazoa</taxon>
        <taxon>Echinodermata</taxon>
        <taxon>Eleutherozoa</taxon>
        <taxon>Echinozoa</taxon>
        <taxon>Holothuroidea</taxon>
        <taxon>Aspidochirotacea</taxon>
        <taxon>Aspidochirotida</taxon>
        <taxon>Stichopodidae</taxon>
        <taxon>Apostichopus</taxon>
    </lineage>
</organism>
<evidence type="ECO:0000313" key="13">
    <source>
        <dbReference type="Proteomes" id="UP000230750"/>
    </source>
</evidence>
<feature type="compositionally biased region" description="Basic and acidic residues" evidence="8">
    <location>
        <begin position="204"/>
        <end position="220"/>
    </location>
</feature>
<evidence type="ECO:0000256" key="3">
    <source>
        <dbReference type="ARBA" id="ARBA00016689"/>
    </source>
</evidence>
<name>A0A2G8K2D3_STIJA</name>
<sequence length="456" mass="52296">MSALAIRLACHLTEELFGETVEKVCWFLLENGASSLQTIATRTKVPRTEVKKALCVMINHRIASFESNKKNLVEYSASVNRCLLLARYPRFIYCAKMLYDDAGELIVEEILHGGQMTMTIVLQNVTERLQKAVGDSKKIETSMVRGKFIKLVETRFIQRVPDPEIEAVQESTCDPDVTRQQAALYRLPSFVHDIGTPLGKRKRDPKEDEDGRRSKRAKTDDLGESEYYIDEDILWQANLDRFHQYFRDHEIVSAALKSNGSLASEIVRTMLRISEVTTDKLEVATTPTSYHDIFRALPANLNIDRNKFDQYLKILTENQTRIVRKVSEAGGRLYDIDLQKGSLAVTLSCIESVVQERFGSKSHRIFKLLVLKKYLEHKQIESNVLIPAKEAKELLYQMFAEGFVSVQELSKAPDHAPSRTYYPFFVNLDQVSLQLRRDVTRLLLISLQEESLKKRK</sequence>
<dbReference type="Pfam" id="PF05645">
    <property type="entry name" value="RNA_pol_Rpc82"/>
    <property type="match status" value="1"/>
</dbReference>
<evidence type="ECO:0000256" key="7">
    <source>
        <dbReference type="RuleBase" id="RU367076"/>
    </source>
</evidence>
<dbReference type="EMBL" id="MRZV01000959">
    <property type="protein sequence ID" value="PIK42140.1"/>
    <property type="molecule type" value="Genomic_DNA"/>
</dbReference>
<keyword evidence="6 7" id="KW-0539">Nucleus</keyword>
<dbReference type="OrthoDB" id="272392at2759"/>
<comment type="similarity">
    <text evidence="2 7">Belongs to the eukaryotic RPC3/POLR3C RNA polymerase subunit family.</text>
</comment>
<gene>
    <name evidence="12" type="ORF">BSL78_21015</name>
</gene>
<keyword evidence="5 7" id="KW-0804">Transcription</keyword>
<proteinExistence type="inferred from homology"/>
<dbReference type="STRING" id="307972.A0A2G8K2D3"/>
<dbReference type="InterPro" id="IPR036388">
    <property type="entry name" value="WH-like_DNA-bd_sf"/>
</dbReference>
<dbReference type="InterPro" id="IPR008806">
    <property type="entry name" value="RNA_pol_III_Rpc82_C"/>
</dbReference>
<dbReference type="InterPro" id="IPR013197">
    <property type="entry name" value="RNA_pol_III_RPC82-rel_HTH"/>
</dbReference>
<comment type="subunit">
    <text evidence="7">Component of the RNA polymerase III (Pol III) complex consisting of 17 subunits.</text>
</comment>
<evidence type="ECO:0000256" key="1">
    <source>
        <dbReference type="ARBA" id="ARBA00004123"/>
    </source>
</evidence>
<reference evidence="12 13" key="1">
    <citation type="journal article" date="2017" name="PLoS Biol.">
        <title>The sea cucumber genome provides insights into morphological evolution and visceral regeneration.</title>
        <authorList>
            <person name="Zhang X."/>
            <person name="Sun L."/>
            <person name="Yuan J."/>
            <person name="Sun Y."/>
            <person name="Gao Y."/>
            <person name="Zhang L."/>
            <person name="Li S."/>
            <person name="Dai H."/>
            <person name="Hamel J.F."/>
            <person name="Liu C."/>
            <person name="Yu Y."/>
            <person name="Liu S."/>
            <person name="Lin W."/>
            <person name="Guo K."/>
            <person name="Jin S."/>
            <person name="Xu P."/>
            <person name="Storey K.B."/>
            <person name="Huan P."/>
            <person name="Zhang T."/>
            <person name="Zhou Y."/>
            <person name="Zhang J."/>
            <person name="Lin C."/>
            <person name="Li X."/>
            <person name="Xing L."/>
            <person name="Huo D."/>
            <person name="Sun M."/>
            <person name="Wang L."/>
            <person name="Mercier A."/>
            <person name="Li F."/>
            <person name="Yang H."/>
            <person name="Xiang J."/>
        </authorList>
    </citation>
    <scope>NUCLEOTIDE SEQUENCE [LARGE SCALE GENOMIC DNA]</scope>
    <source>
        <strain evidence="12">Shaxun</strain>
        <tissue evidence="12">Muscle</tissue>
    </source>
</reference>
<dbReference type="GO" id="GO:0003697">
    <property type="term" value="F:single-stranded DNA binding"/>
    <property type="evidence" value="ECO:0007669"/>
    <property type="project" value="UniProtKB-UniRule"/>
</dbReference>
<dbReference type="FunFam" id="1.10.10.10:FF:000262">
    <property type="entry name" value="DNA-directed RNA polymerase III subunit RPC3"/>
    <property type="match status" value="1"/>
</dbReference>
<dbReference type="InterPro" id="IPR039748">
    <property type="entry name" value="RPC3"/>
</dbReference>
<dbReference type="Pfam" id="PF22536">
    <property type="entry name" value="WHD_POLR3C"/>
    <property type="match status" value="1"/>
</dbReference>
<dbReference type="PANTHER" id="PTHR12949:SF0">
    <property type="entry name" value="DNA-DIRECTED RNA POLYMERASE III SUBUNIT RPC3"/>
    <property type="match status" value="1"/>
</dbReference>
<dbReference type="Gene3D" id="1.10.10.10">
    <property type="entry name" value="Winged helix-like DNA-binding domain superfamily/Winged helix DNA-binding domain"/>
    <property type="match status" value="4"/>
</dbReference>
<protein>
    <recommendedName>
        <fullName evidence="3 7">DNA-directed RNA polymerase III subunit RPC3</fullName>
        <shortName evidence="7">RNA polymerase III subunit C3</shortName>
    </recommendedName>
</protein>
<dbReference type="GO" id="GO:0006351">
    <property type="term" value="P:DNA-templated transcription"/>
    <property type="evidence" value="ECO:0007669"/>
    <property type="project" value="InterPro"/>
</dbReference>
<comment type="function">
    <text evidence="7">DNA-dependent RNA polymerase catalyzes the transcription of DNA into RNA using the four ribonucleoside triphosphates as substrates. Specific core component of RNA polymerase III which synthesizes small RNAs, such as 5S rRNA and tRNAs.</text>
</comment>
<evidence type="ECO:0000256" key="6">
    <source>
        <dbReference type="ARBA" id="ARBA00023242"/>
    </source>
</evidence>
<dbReference type="InterPro" id="IPR055207">
    <property type="entry name" value="POLR3C_WHD"/>
</dbReference>
<comment type="subcellular location">
    <subcellularLocation>
        <location evidence="1 7">Nucleus</location>
    </subcellularLocation>
</comment>
<dbReference type="FunFam" id="1.10.10.10:FF:000199">
    <property type="entry name" value="DNA-directed RNA polymerase III subunit RPC3"/>
    <property type="match status" value="1"/>
</dbReference>
<dbReference type="PANTHER" id="PTHR12949">
    <property type="entry name" value="RNA POLYMERASE III DNA DIRECTED -RELATED"/>
    <property type="match status" value="1"/>
</dbReference>
<evidence type="ECO:0000259" key="10">
    <source>
        <dbReference type="Pfam" id="PF08221"/>
    </source>
</evidence>
<evidence type="ECO:0000256" key="2">
    <source>
        <dbReference type="ARBA" id="ARBA00007206"/>
    </source>
</evidence>
<evidence type="ECO:0000259" key="11">
    <source>
        <dbReference type="Pfam" id="PF22536"/>
    </source>
</evidence>
<feature type="region of interest" description="Disordered" evidence="8">
    <location>
        <begin position="195"/>
        <end position="220"/>
    </location>
</feature>
<keyword evidence="13" id="KW-1185">Reference proteome</keyword>
<dbReference type="AlphaFoldDB" id="A0A2G8K2D3"/>
<feature type="domain" description="RNA polymerase III subunit RPC82-related helix-turn-helix" evidence="10">
    <location>
        <begin position="8"/>
        <end position="65"/>
    </location>
</feature>
<evidence type="ECO:0000256" key="4">
    <source>
        <dbReference type="ARBA" id="ARBA00022478"/>
    </source>
</evidence>
<dbReference type="GO" id="GO:0005666">
    <property type="term" value="C:RNA polymerase III complex"/>
    <property type="evidence" value="ECO:0007669"/>
    <property type="project" value="UniProtKB-UniRule"/>
</dbReference>
<evidence type="ECO:0000256" key="5">
    <source>
        <dbReference type="ARBA" id="ARBA00023163"/>
    </source>
</evidence>
<evidence type="ECO:0000259" key="9">
    <source>
        <dbReference type="Pfam" id="PF05645"/>
    </source>
</evidence>
<dbReference type="FunFam" id="1.10.10.10:FF:000218">
    <property type="entry name" value="DNA-directed RNA polymerase III subunit RPC3"/>
    <property type="match status" value="1"/>
</dbReference>
<evidence type="ECO:0000313" key="12">
    <source>
        <dbReference type="EMBL" id="PIK42140.1"/>
    </source>
</evidence>
<evidence type="ECO:0000256" key="8">
    <source>
        <dbReference type="SAM" id="MobiDB-lite"/>
    </source>
</evidence>
<feature type="domain" description="RNA polymerase III Rpc82 C -terminal" evidence="9">
    <location>
        <begin position="147"/>
        <end position="339"/>
    </location>
</feature>
<keyword evidence="4 7" id="KW-0240">DNA-directed RNA polymerase</keyword>
<comment type="caution">
    <text evidence="12">The sequence shown here is derived from an EMBL/GenBank/DDBJ whole genome shotgun (WGS) entry which is preliminary data.</text>
</comment>
<dbReference type="Pfam" id="PF08221">
    <property type="entry name" value="HTH_9"/>
    <property type="match status" value="1"/>
</dbReference>
<accession>A0A2G8K2D3</accession>
<feature type="domain" description="DNA-directed RNA polymerase III subunit RPC3 winged-helix" evidence="11">
    <location>
        <begin position="350"/>
        <end position="426"/>
    </location>
</feature>